<dbReference type="InterPro" id="IPR016187">
    <property type="entry name" value="CTDL_fold"/>
</dbReference>
<sequence>MPKVLSTSFEVLVFLVECQATCFKNSSYIFSKSERDWNNSRRVCNVQGFDLVSIETEEEWQFISNEIQKRGTRNASAWHIGLWKTGGVWTWLSGEQLNISKWRDSEPDGNDDYAEISRNRGLFNVISRNDNNTYICEIPGAGKRAMEIIQLLDKTLGRALTKTTVDHLVHNDMANDSVSKLSGINITRNISIKDKPPFKPYEEAVGVFENFTINIANVAKDMPNTEE</sequence>
<keyword evidence="1" id="KW-0732">Signal</keyword>
<feature type="signal peptide" evidence="1">
    <location>
        <begin position="1"/>
        <end position="20"/>
    </location>
</feature>
<dbReference type="PROSITE" id="PS50041">
    <property type="entry name" value="C_TYPE_LECTIN_2"/>
    <property type="match status" value="1"/>
</dbReference>
<evidence type="ECO:0000313" key="4">
    <source>
        <dbReference type="Proteomes" id="UP000275408"/>
    </source>
</evidence>
<dbReference type="EMBL" id="RCHS01000202">
    <property type="protein sequence ID" value="RMX60285.1"/>
    <property type="molecule type" value="Genomic_DNA"/>
</dbReference>
<evidence type="ECO:0000259" key="2">
    <source>
        <dbReference type="PROSITE" id="PS50041"/>
    </source>
</evidence>
<evidence type="ECO:0000313" key="3">
    <source>
        <dbReference type="EMBL" id="RMX60285.1"/>
    </source>
</evidence>
<evidence type="ECO:0000256" key="1">
    <source>
        <dbReference type="SAM" id="SignalP"/>
    </source>
</evidence>
<feature type="non-terminal residue" evidence="3">
    <location>
        <position position="227"/>
    </location>
</feature>
<feature type="chain" id="PRO_5018081580" description="C-type lectin domain-containing protein" evidence="1">
    <location>
        <begin position="21"/>
        <end position="227"/>
    </location>
</feature>
<name>A0A3M6V305_POCDA</name>
<dbReference type="Pfam" id="PF00059">
    <property type="entry name" value="Lectin_C"/>
    <property type="match status" value="1"/>
</dbReference>
<dbReference type="SUPFAM" id="SSF56436">
    <property type="entry name" value="C-type lectin-like"/>
    <property type="match status" value="1"/>
</dbReference>
<feature type="domain" description="C-type lectin" evidence="2">
    <location>
        <begin position="23"/>
        <end position="137"/>
    </location>
</feature>
<dbReference type="InterPro" id="IPR050111">
    <property type="entry name" value="C-type_lectin/snaclec_domain"/>
</dbReference>
<proteinExistence type="predicted"/>
<dbReference type="Proteomes" id="UP000275408">
    <property type="component" value="Unassembled WGS sequence"/>
</dbReference>
<dbReference type="SMART" id="SM00034">
    <property type="entry name" value="CLECT"/>
    <property type="match status" value="1"/>
</dbReference>
<comment type="caution">
    <text evidence="3">The sequence shown here is derived from an EMBL/GenBank/DDBJ whole genome shotgun (WGS) entry which is preliminary data.</text>
</comment>
<accession>A0A3M6V305</accession>
<dbReference type="Gene3D" id="3.10.100.10">
    <property type="entry name" value="Mannose-Binding Protein A, subunit A"/>
    <property type="match status" value="1"/>
</dbReference>
<organism evidence="3 4">
    <name type="scientific">Pocillopora damicornis</name>
    <name type="common">Cauliflower coral</name>
    <name type="synonym">Millepora damicornis</name>
    <dbReference type="NCBI Taxonomy" id="46731"/>
    <lineage>
        <taxon>Eukaryota</taxon>
        <taxon>Metazoa</taxon>
        <taxon>Cnidaria</taxon>
        <taxon>Anthozoa</taxon>
        <taxon>Hexacorallia</taxon>
        <taxon>Scleractinia</taxon>
        <taxon>Astrocoeniina</taxon>
        <taxon>Pocilloporidae</taxon>
        <taxon>Pocillopora</taxon>
    </lineage>
</organism>
<keyword evidence="4" id="KW-1185">Reference proteome</keyword>
<gene>
    <name evidence="3" type="ORF">pdam_00021438</name>
</gene>
<dbReference type="InterPro" id="IPR016186">
    <property type="entry name" value="C-type_lectin-like/link_sf"/>
</dbReference>
<dbReference type="OrthoDB" id="5990262at2759"/>
<reference evidence="3 4" key="1">
    <citation type="journal article" date="2018" name="Sci. Rep.">
        <title>Comparative analysis of the Pocillopora damicornis genome highlights role of immune system in coral evolution.</title>
        <authorList>
            <person name="Cunning R."/>
            <person name="Bay R.A."/>
            <person name="Gillette P."/>
            <person name="Baker A.C."/>
            <person name="Traylor-Knowles N."/>
        </authorList>
    </citation>
    <scope>NUCLEOTIDE SEQUENCE [LARGE SCALE GENOMIC DNA]</scope>
    <source>
        <strain evidence="3">RSMAS</strain>
        <tissue evidence="3">Whole animal</tissue>
    </source>
</reference>
<dbReference type="AlphaFoldDB" id="A0A3M6V305"/>
<protein>
    <recommendedName>
        <fullName evidence="2">C-type lectin domain-containing protein</fullName>
    </recommendedName>
</protein>
<dbReference type="CDD" id="cd00037">
    <property type="entry name" value="CLECT"/>
    <property type="match status" value="1"/>
</dbReference>
<dbReference type="PANTHER" id="PTHR22803">
    <property type="entry name" value="MANNOSE, PHOSPHOLIPASE, LECTIN RECEPTOR RELATED"/>
    <property type="match status" value="1"/>
</dbReference>
<dbReference type="InterPro" id="IPR001304">
    <property type="entry name" value="C-type_lectin-like"/>
</dbReference>